<gene>
    <name evidence="2" type="ORF">SAMN05216529_1021</name>
</gene>
<dbReference type="Pfam" id="PF01548">
    <property type="entry name" value="DEDD_Tnp_IS110"/>
    <property type="match status" value="1"/>
</dbReference>
<evidence type="ECO:0000259" key="1">
    <source>
        <dbReference type="Pfam" id="PF01548"/>
    </source>
</evidence>
<dbReference type="GO" id="GO:0006313">
    <property type="term" value="P:DNA transposition"/>
    <property type="evidence" value="ECO:0007669"/>
    <property type="project" value="InterPro"/>
</dbReference>
<dbReference type="OrthoDB" id="9811278at2"/>
<accession>A0A316A066</accession>
<protein>
    <submittedName>
        <fullName evidence="2">Transposase</fullName>
    </submittedName>
</protein>
<sequence>MFYVGIDIAKQTHFASIMNSDGEILVKPFSFTNDYSG</sequence>
<feature type="domain" description="Transposase IS110-like N-terminal" evidence="1">
    <location>
        <begin position="4"/>
        <end position="35"/>
    </location>
</feature>
<dbReference type="Proteomes" id="UP000254051">
    <property type="component" value="Unassembled WGS sequence"/>
</dbReference>
<proteinExistence type="predicted"/>
<dbReference type="GO" id="GO:0003677">
    <property type="term" value="F:DNA binding"/>
    <property type="evidence" value="ECO:0007669"/>
    <property type="project" value="InterPro"/>
</dbReference>
<evidence type="ECO:0000313" key="2">
    <source>
        <dbReference type="EMBL" id="SUQ12787.1"/>
    </source>
</evidence>
<dbReference type="AlphaFoldDB" id="A0A316A066"/>
<dbReference type="InterPro" id="IPR002525">
    <property type="entry name" value="Transp_IS110-like_N"/>
</dbReference>
<organism evidence="2 3">
    <name type="scientific">Faecalicatena contorta</name>
    <dbReference type="NCBI Taxonomy" id="39482"/>
    <lineage>
        <taxon>Bacteria</taxon>
        <taxon>Bacillati</taxon>
        <taxon>Bacillota</taxon>
        <taxon>Clostridia</taxon>
        <taxon>Lachnospirales</taxon>
        <taxon>Lachnospiraceae</taxon>
        <taxon>Faecalicatena</taxon>
    </lineage>
</organism>
<evidence type="ECO:0000313" key="3">
    <source>
        <dbReference type="Proteomes" id="UP000254051"/>
    </source>
</evidence>
<dbReference type="EMBL" id="UHJJ01000002">
    <property type="protein sequence ID" value="SUQ12787.1"/>
    <property type="molecule type" value="Genomic_DNA"/>
</dbReference>
<keyword evidence="3" id="KW-1185">Reference proteome</keyword>
<reference evidence="3" key="1">
    <citation type="submission" date="2017-07" db="EMBL/GenBank/DDBJ databases">
        <authorList>
            <person name="Varghese N."/>
            <person name="Submissions S."/>
        </authorList>
    </citation>
    <scope>NUCLEOTIDE SEQUENCE [LARGE SCALE GENOMIC DNA]</scope>
    <source>
        <strain evidence="3">NLAE-zl-C134</strain>
    </source>
</reference>
<name>A0A316A066_9FIRM</name>
<dbReference type="GO" id="GO:0004803">
    <property type="term" value="F:transposase activity"/>
    <property type="evidence" value="ECO:0007669"/>
    <property type="project" value="InterPro"/>
</dbReference>
<dbReference type="RefSeq" id="WP_146199423.1">
    <property type="nucleotide sequence ID" value="NZ_QGDS01000002.1"/>
</dbReference>
<feature type="non-terminal residue" evidence="2">
    <location>
        <position position="37"/>
    </location>
</feature>